<dbReference type="Gene3D" id="1.20.1560.10">
    <property type="entry name" value="ABC transporter type 1, transmembrane domain"/>
    <property type="match status" value="1"/>
</dbReference>
<keyword evidence="10" id="KW-0378">Hydrolase</keyword>
<feature type="transmembrane region" description="Helical" evidence="7">
    <location>
        <begin position="126"/>
        <end position="146"/>
    </location>
</feature>
<dbReference type="Pfam" id="PF00664">
    <property type="entry name" value="ABC_membrane"/>
    <property type="match status" value="1"/>
</dbReference>
<evidence type="ECO:0000256" key="5">
    <source>
        <dbReference type="ARBA" id="ARBA00022989"/>
    </source>
</evidence>
<protein>
    <submittedName>
        <fullName evidence="10">Putative multidrug resistance ABC transporter ATP-binding/permease protein YheH</fullName>
        <ecNumber evidence="10">3.6.3.-</ecNumber>
    </submittedName>
</protein>
<evidence type="ECO:0000256" key="2">
    <source>
        <dbReference type="ARBA" id="ARBA00022692"/>
    </source>
</evidence>
<feature type="transmembrane region" description="Helical" evidence="7">
    <location>
        <begin position="240"/>
        <end position="258"/>
    </location>
</feature>
<dbReference type="EC" id="3.6.3.-" evidence="10"/>
<evidence type="ECO:0000256" key="6">
    <source>
        <dbReference type="ARBA" id="ARBA00023136"/>
    </source>
</evidence>
<keyword evidence="5 7" id="KW-1133">Transmembrane helix</keyword>
<evidence type="ECO:0000259" key="8">
    <source>
        <dbReference type="PROSITE" id="PS50893"/>
    </source>
</evidence>
<comment type="subcellular location">
    <subcellularLocation>
        <location evidence="1">Cell membrane</location>
        <topology evidence="1">Multi-pass membrane protein</topology>
    </subcellularLocation>
</comment>
<dbReference type="CDD" id="cd07346">
    <property type="entry name" value="ABC_6TM_exporters"/>
    <property type="match status" value="1"/>
</dbReference>
<dbReference type="GO" id="GO:0015421">
    <property type="term" value="F:ABC-type oligopeptide transporter activity"/>
    <property type="evidence" value="ECO:0007669"/>
    <property type="project" value="TreeGrafter"/>
</dbReference>
<dbReference type="InterPro" id="IPR003593">
    <property type="entry name" value="AAA+_ATPase"/>
</dbReference>
<dbReference type="InterPro" id="IPR036640">
    <property type="entry name" value="ABC1_TM_sf"/>
</dbReference>
<dbReference type="EMBL" id="MCGH01000002">
    <property type="protein sequence ID" value="ODM05261.1"/>
    <property type="molecule type" value="Genomic_DNA"/>
</dbReference>
<reference evidence="10 11" key="1">
    <citation type="submission" date="2016-07" db="EMBL/GenBank/DDBJ databases">
        <title>Characterization of isolates of Eisenbergiella tayi derived from blood cultures, using whole genome sequencing.</title>
        <authorList>
            <person name="Burdz T."/>
            <person name="Wiebe D."/>
            <person name="Huynh C."/>
            <person name="Bernard K."/>
        </authorList>
    </citation>
    <scope>NUCLEOTIDE SEQUENCE [LARGE SCALE GENOMIC DNA]</scope>
    <source>
        <strain evidence="10 11">NML 110608</strain>
    </source>
</reference>
<dbReference type="PROSITE" id="PS50893">
    <property type="entry name" value="ABC_TRANSPORTER_2"/>
    <property type="match status" value="1"/>
</dbReference>
<dbReference type="RefSeq" id="WP_069151598.1">
    <property type="nucleotide sequence ID" value="NZ_MCGH01000002.1"/>
</dbReference>
<dbReference type="PROSITE" id="PS50929">
    <property type="entry name" value="ABC_TM1F"/>
    <property type="match status" value="1"/>
</dbReference>
<dbReference type="InterPro" id="IPR003439">
    <property type="entry name" value="ABC_transporter-like_ATP-bd"/>
</dbReference>
<dbReference type="PANTHER" id="PTHR43394:SF1">
    <property type="entry name" value="ATP-BINDING CASSETTE SUB-FAMILY B MEMBER 10, MITOCHONDRIAL"/>
    <property type="match status" value="1"/>
</dbReference>
<feature type="transmembrane region" description="Helical" evidence="7">
    <location>
        <begin position="41"/>
        <end position="61"/>
    </location>
</feature>
<dbReference type="GO" id="GO:0005886">
    <property type="term" value="C:plasma membrane"/>
    <property type="evidence" value="ECO:0007669"/>
    <property type="project" value="UniProtKB-SubCell"/>
</dbReference>
<dbReference type="InterPro" id="IPR011527">
    <property type="entry name" value="ABC1_TM_dom"/>
</dbReference>
<gene>
    <name evidence="10" type="primary">yheH_1</name>
    <name evidence="10" type="ORF">BEI61_01144</name>
</gene>
<keyword evidence="6 7" id="KW-0472">Membrane</keyword>
<evidence type="ECO:0000313" key="10">
    <source>
        <dbReference type="EMBL" id="ODM05261.1"/>
    </source>
</evidence>
<name>A0A1E3AA31_9FIRM</name>
<feature type="transmembrane region" description="Helical" evidence="7">
    <location>
        <begin position="152"/>
        <end position="169"/>
    </location>
</feature>
<dbReference type="PANTHER" id="PTHR43394">
    <property type="entry name" value="ATP-DEPENDENT PERMEASE MDL1, MITOCHONDRIAL"/>
    <property type="match status" value="1"/>
</dbReference>
<dbReference type="Proteomes" id="UP000094067">
    <property type="component" value="Unassembled WGS sequence"/>
</dbReference>
<sequence>MDILKNNKRTVLLLSAVILANTGLQILVPRFLSAFIDRAETNAPMTAIALIIAGYLFTVAAQKGAGLCEEFISCRLGGRITNRIRHQMLEHFIDLPMNKHDTFSSGEIMTRLDEDVEGVYEYYQILFLRIGTSVLLLVGVILSVAMKNRLTALLMLAVSLFSIWIYKVISDFGTKCYLKSSQAAAVFNGILKDKLDNLVEIHLAGAERHALVSLKKAMHEKFRESLPAGQMYGRLWRASTVMEVISVGGTLLIASLLWDKGMISLGTAYLFYNYVDLIYAPLQSFRNHLGGLQNASARKKRVEAFLKEPAEDGIPEEYNGYTAPSAQDVPYPAQGENTSAASLMDFSSLEVRNLHFSYQEGTEILRGISFTIHKGDLIGIMGETGCGKTTLVKLLARLYSCPAGSIFINGLELDSYSLKELREEILYCPQKPQLLHASLRDNITLFDPDIRDEDIYKAISALGLDHWLEGFERGLDTSFSSAEGSISAGEAQFVSIIRLFLRHPQVIILDEITSSLDKKKEKELMNAIKRLSGERTVLMIAHHPEALRMVNKILVLNGGILVEEGETRRLMNNPGSLYYKALTAGDEKGGISL</sequence>
<comment type="caution">
    <text evidence="10">The sequence shown here is derived from an EMBL/GenBank/DDBJ whole genome shotgun (WGS) entry which is preliminary data.</text>
</comment>
<evidence type="ECO:0000256" key="7">
    <source>
        <dbReference type="SAM" id="Phobius"/>
    </source>
</evidence>
<dbReference type="SUPFAM" id="SSF90123">
    <property type="entry name" value="ABC transporter transmembrane region"/>
    <property type="match status" value="1"/>
</dbReference>
<evidence type="ECO:0000313" key="11">
    <source>
        <dbReference type="Proteomes" id="UP000094067"/>
    </source>
</evidence>
<keyword evidence="3" id="KW-0547">Nucleotide-binding</keyword>
<keyword evidence="2 7" id="KW-0812">Transmembrane</keyword>
<dbReference type="SMART" id="SM00382">
    <property type="entry name" value="AAA"/>
    <property type="match status" value="1"/>
</dbReference>
<dbReference type="Pfam" id="PF00005">
    <property type="entry name" value="ABC_tran"/>
    <property type="match status" value="1"/>
</dbReference>
<dbReference type="SUPFAM" id="SSF52540">
    <property type="entry name" value="P-loop containing nucleoside triphosphate hydrolases"/>
    <property type="match status" value="1"/>
</dbReference>
<dbReference type="GO" id="GO:0005524">
    <property type="term" value="F:ATP binding"/>
    <property type="evidence" value="ECO:0007669"/>
    <property type="project" value="UniProtKB-KW"/>
</dbReference>
<evidence type="ECO:0000256" key="1">
    <source>
        <dbReference type="ARBA" id="ARBA00004651"/>
    </source>
</evidence>
<dbReference type="InterPro" id="IPR039421">
    <property type="entry name" value="Type_1_exporter"/>
</dbReference>
<dbReference type="Gene3D" id="3.40.50.300">
    <property type="entry name" value="P-loop containing nucleotide triphosphate hydrolases"/>
    <property type="match status" value="1"/>
</dbReference>
<organism evidence="10 11">
    <name type="scientific">Eisenbergiella tayi</name>
    <dbReference type="NCBI Taxonomy" id="1432052"/>
    <lineage>
        <taxon>Bacteria</taxon>
        <taxon>Bacillati</taxon>
        <taxon>Bacillota</taxon>
        <taxon>Clostridia</taxon>
        <taxon>Lachnospirales</taxon>
        <taxon>Lachnospiraceae</taxon>
        <taxon>Eisenbergiella</taxon>
    </lineage>
</organism>
<evidence type="ECO:0000256" key="3">
    <source>
        <dbReference type="ARBA" id="ARBA00022741"/>
    </source>
</evidence>
<dbReference type="InterPro" id="IPR027417">
    <property type="entry name" value="P-loop_NTPase"/>
</dbReference>
<dbReference type="GO" id="GO:0016887">
    <property type="term" value="F:ATP hydrolysis activity"/>
    <property type="evidence" value="ECO:0007669"/>
    <property type="project" value="InterPro"/>
</dbReference>
<evidence type="ECO:0000259" key="9">
    <source>
        <dbReference type="PROSITE" id="PS50929"/>
    </source>
</evidence>
<evidence type="ECO:0000256" key="4">
    <source>
        <dbReference type="ARBA" id="ARBA00022840"/>
    </source>
</evidence>
<dbReference type="AlphaFoldDB" id="A0A1E3AA31"/>
<keyword evidence="4 10" id="KW-0067">ATP-binding</keyword>
<accession>A0A1E3AA31</accession>
<feature type="domain" description="ABC transporter" evidence="8">
    <location>
        <begin position="349"/>
        <end position="583"/>
    </location>
</feature>
<feature type="domain" description="ABC transmembrane type-1" evidence="9">
    <location>
        <begin position="12"/>
        <end position="294"/>
    </location>
</feature>
<proteinExistence type="predicted"/>